<keyword evidence="3 7" id="KW-0808">Transferase</keyword>
<keyword evidence="2 7" id="KW-0441">Lipid A biosynthesis</keyword>
<dbReference type="InterPro" id="IPR007691">
    <property type="entry name" value="LpxD"/>
</dbReference>
<evidence type="ECO:0000313" key="10">
    <source>
        <dbReference type="Proteomes" id="UP000475117"/>
    </source>
</evidence>
<evidence type="ECO:0000256" key="3">
    <source>
        <dbReference type="ARBA" id="ARBA00022679"/>
    </source>
</evidence>
<sequence>MLTIHDVMTMTGATLARGDKAQEIQGVASLTDALAGDIAFFGNPKYLDQLKATHAGVVLVPEQCPLEVVPESASVLVVENPSASFGEVAMAMRPAEPKPVMGVHPSAVIDPTAQFDREKVSIASGVVIGAGVQIGDGTIIGANTVVAHGTVMGENCHLWANVSVRERSELGNRVVLHHGVVIGGDGFGYELVDGRQQKVDQIGIVRLDDDVEVGANSTIDRARFGRTWIQEGTKIDNLVQIGHNCVIGKHCVICAQTGVAGSAVIGDYCTVAAQAGVAGHLKIGDQAVIMARGGVTKDLPGGEMYMGFPAQPVKEARRDMVAVRRVASLNARVKQLERQLADDNA</sequence>
<comment type="catalytic activity">
    <reaction evidence="7">
        <text>a UDP-3-O-[(3R)-3-hydroxyacyl]-alpha-D-glucosamine + a (3R)-hydroxyacyl-[ACP] = a UDP-2-N,3-O-bis[(3R)-3-hydroxyacyl]-alpha-D-glucosamine + holo-[ACP] + H(+)</text>
        <dbReference type="Rhea" id="RHEA:53836"/>
        <dbReference type="Rhea" id="RHEA-COMP:9685"/>
        <dbReference type="Rhea" id="RHEA-COMP:9945"/>
        <dbReference type="ChEBI" id="CHEBI:15378"/>
        <dbReference type="ChEBI" id="CHEBI:64479"/>
        <dbReference type="ChEBI" id="CHEBI:78827"/>
        <dbReference type="ChEBI" id="CHEBI:137740"/>
        <dbReference type="ChEBI" id="CHEBI:137748"/>
        <dbReference type="EC" id="2.3.1.191"/>
    </reaction>
</comment>
<dbReference type="UniPathway" id="UPA00973"/>
<dbReference type="SUPFAM" id="SSF51161">
    <property type="entry name" value="Trimeric LpxA-like enzymes"/>
    <property type="match status" value="1"/>
</dbReference>
<keyword evidence="6 7" id="KW-0012">Acyltransferase</keyword>
<comment type="function">
    <text evidence="7">Catalyzes the N-acylation of UDP-3-O-acylglucosamine using 3-hydroxyacyl-ACP as the acyl donor. Is involved in the biosynthesis of lipid A, a phosphorylated glycolipid that anchors the lipopolysaccharide to the outer membrane of the cell.</text>
</comment>
<evidence type="ECO:0000259" key="8">
    <source>
        <dbReference type="Pfam" id="PF04613"/>
    </source>
</evidence>
<dbReference type="GO" id="GO:0016020">
    <property type="term" value="C:membrane"/>
    <property type="evidence" value="ECO:0007669"/>
    <property type="project" value="GOC"/>
</dbReference>
<comment type="subunit">
    <text evidence="7">Homotrimer.</text>
</comment>
<dbReference type="InterPro" id="IPR020573">
    <property type="entry name" value="UDP_GlcNAc_AcTrfase_non-rep"/>
</dbReference>
<evidence type="ECO:0000256" key="7">
    <source>
        <dbReference type="HAMAP-Rule" id="MF_00523"/>
    </source>
</evidence>
<keyword evidence="1 7" id="KW-0444">Lipid biosynthesis</keyword>
<evidence type="ECO:0000256" key="2">
    <source>
        <dbReference type="ARBA" id="ARBA00022556"/>
    </source>
</evidence>
<organism evidence="9 10">
    <name type="scientific">Sulfuriroseicoccus oceanibius</name>
    <dbReference type="NCBI Taxonomy" id="2707525"/>
    <lineage>
        <taxon>Bacteria</taxon>
        <taxon>Pseudomonadati</taxon>
        <taxon>Verrucomicrobiota</taxon>
        <taxon>Verrucomicrobiia</taxon>
        <taxon>Verrucomicrobiales</taxon>
        <taxon>Verrucomicrobiaceae</taxon>
        <taxon>Sulfuriroseicoccus</taxon>
    </lineage>
</organism>
<dbReference type="Pfam" id="PF00132">
    <property type="entry name" value="Hexapep"/>
    <property type="match status" value="3"/>
</dbReference>
<comment type="similarity">
    <text evidence="7">Belongs to the transferase hexapeptide repeat family. LpxD subfamily.</text>
</comment>
<dbReference type="Gene3D" id="2.160.10.10">
    <property type="entry name" value="Hexapeptide repeat proteins"/>
    <property type="match status" value="1"/>
</dbReference>
<dbReference type="CDD" id="cd03352">
    <property type="entry name" value="LbH_LpxD"/>
    <property type="match status" value="1"/>
</dbReference>
<comment type="pathway">
    <text evidence="7">Bacterial outer membrane biogenesis; LPS lipid A biosynthesis.</text>
</comment>
<dbReference type="Proteomes" id="UP000475117">
    <property type="component" value="Chromosome"/>
</dbReference>
<evidence type="ECO:0000256" key="6">
    <source>
        <dbReference type="ARBA" id="ARBA00023315"/>
    </source>
</evidence>
<keyword evidence="5 7" id="KW-0443">Lipid metabolism</keyword>
<feature type="domain" description="UDP-3-O-[3-hydroxymyristoyl] glucosamine N-acyltransferase non-repeat region" evidence="8">
    <location>
        <begin position="22"/>
        <end position="89"/>
    </location>
</feature>
<reference evidence="9 10" key="1">
    <citation type="submission" date="2020-12" db="EMBL/GenBank/DDBJ databases">
        <title>Sulforoseuscoccus oceanibium gen. nov., sp. nov., a representative of the phylum Verrucomicrobia with special cytoplasmic membrane, and proposal of Sulforoseuscoccusaceae fam. nov.</title>
        <authorList>
            <person name="Xi F."/>
        </authorList>
    </citation>
    <scope>NUCLEOTIDE SEQUENCE [LARGE SCALE GENOMIC DNA]</scope>
    <source>
        <strain evidence="9 10">T37</strain>
    </source>
</reference>
<dbReference type="Pfam" id="PF04613">
    <property type="entry name" value="LpxD"/>
    <property type="match status" value="1"/>
</dbReference>
<accession>A0A7T7F1M8</accession>
<name>A0A7T7F1M8_9BACT</name>
<dbReference type="AlphaFoldDB" id="A0A7T7F1M8"/>
<dbReference type="NCBIfam" id="TIGR01853">
    <property type="entry name" value="lipid_A_lpxD"/>
    <property type="match status" value="1"/>
</dbReference>
<dbReference type="GO" id="GO:0103118">
    <property type="term" value="F:UDP-3-O-[(3R)-3-hydroxyacyl]-glucosamine N-acyltransferase activity"/>
    <property type="evidence" value="ECO:0007669"/>
    <property type="project" value="UniProtKB-EC"/>
</dbReference>
<feature type="active site" description="Proton acceptor" evidence="7">
    <location>
        <position position="243"/>
    </location>
</feature>
<evidence type="ECO:0000256" key="5">
    <source>
        <dbReference type="ARBA" id="ARBA00023098"/>
    </source>
</evidence>
<evidence type="ECO:0000313" key="9">
    <source>
        <dbReference type="EMBL" id="QQL44998.1"/>
    </source>
</evidence>
<dbReference type="HAMAP" id="MF_00523">
    <property type="entry name" value="LpxD"/>
    <property type="match status" value="1"/>
</dbReference>
<dbReference type="EMBL" id="CP066776">
    <property type="protein sequence ID" value="QQL44998.1"/>
    <property type="molecule type" value="Genomic_DNA"/>
</dbReference>
<dbReference type="EC" id="2.3.1.191" evidence="7"/>
<dbReference type="PANTHER" id="PTHR43378">
    <property type="entry name" value="UDP-3-O-ACYLGLUCOSAMINE N-ACYLTRANSFERASE"/>
    <property type="match status" value="1"/>
</dbReference>
<dbReference type="InterPro" id="IPR001451">
    <property type="entry name" value="Hexapep"/>
</dbReference>
<protein>
    <recommendedName>
        <fullName evidence="7">UDP-3-O-acylglucosamine N-acyltransferase</fullName>
        <ecNumber evidence="7">2.3.1.191</ecNumber>
    </recommendedName>
</protein>
<dbReference type="RefSeq" id="WP_164365378.1">
    <property type="nucleotide sequence ID" value="NZ_CP066776.1"/>
</dbReference>
<dbReference type="KEGG" id="soa:G3M56_014225"/>
<evidence type="ECO:0000256" key="4">
    <source>
        <dbReference type="ARBA" id="ARBA00022737"/>
    </source>
</evidence>
<dbReference type="InterPro" id="IPR011004">
    <property type="entry name" value="Trimer_LpxA-like_sf"/>
</dbReference>
<keyword evidence="10" id="KW-1185">Reference proteome</keyword>
<dbReference type="Gene3D" id="3.40.1390.10">
    <property type="entry name" value="MurE/MurF, N-terminal domain"/>
    <property type="match status" value="1"/>
</dbReference>
<gene>
    <name evidence="7 9" type="primary">lpxD</name>
    <name evidence="9" type="ORF">G3M56_014225</name>
</gene>
<keyword evidence="4 7" id="KW-0677">Repeat</keyword>
<evidence type="ECO:0000256" key="1">
    <source>
        <dbReference type="ARBA" id="ARBA00022516"/>
    </source>
</evidence>
<proteinExistence type="inferred from homology"/>
<dbReference type="PANTHER" id="PTHR43378:SF2">
    <property type="entry name" value="UDP-3-O-ACYLGLUCOSAMINE N-ACYLTRANSFERASE 1, MITOCHONDRIAL-RELATED"/>
    <property type="match status" value="1"/>
</dbReference>
<dbReference type="GO" id="GO:0009245">
    <property type="term" value="P:lipid A biosynthetic process"/>
    <property type="evidence" value="ECO:0007669"/>
    <property type="project" value="UniProtKB-UniRule"/>
</dbReference>
<dbReference type="NCBIfam" id="NF002060">
    <property type="entry name" value="PRK00892.1"/>
    <property type="match status" value="1"/>
</dbReference>
<dbReference type="GO" id="GO:0016410">
    <property type="term" value="F:N-acyltransferase activity"/>
    <property type="evidence" value="ECO:0007669"/>
    <property type="project" value="InterPro"/>
</dbReference>